<organism evidence="2 3">
    <name type="scientific">Oryza rufipogon</name>
    <name type="common">Brownbeard rice</name>
    <name type="synonym">Asian wild rice</name>
    <dbReference type="NCBI Taxonomy" id="4529"/>
    <lineage>
        <taxon>Eukaryota</taxon>
        <taxon>Viridiplantae</taxon>
        <taxon>Streptophyta</taxon>
        <taxon>Embryophyta</taxon>
        <taxon>Tracheophyta</taxon>
        <taxon>Spermatophyta</taxon>
        <taxon>Magnoliopsida</taxon>
        <taxon>Liliopsida</taxon>
        <taxon>Poales</taxon>
        <taxon>Poaceae</taxon>
        <taxon>BOP clade</taxon>
        <taxon>Oryzoideae</taxon>
        <taxon>Oryzeae</taxon>
        <taxon>Oryzinae</taxon>
        <taxon>Oryza</taxon>
    </lineage>
</organism>
<evidence type="ECO:0000256" key="1">
    <source>
        <dbReference type="SAM" id="MobiDB-lite"/>
    </source>
</evidence>
<dbReference type="Proteomes" id="UP000008022">
    <property type="component" value="Unassembled WGS sequence"/>
</dbReference>
<dbReference type="HOGENOM" id="CLU_141284_0_0_1"/>
<keyword evidence="3" id="KW-1185">Reference proteome</keyword>
<dbReference type="EnsemblPlants" id="ORUFI12G16930.1">
    <property type="protein sequence ID" value="ORUFI12G16930.1"/>
    <property type="gene ID" value="ORUFI12G16930"/>
</dbReference>
<feature type="region of interest" description="Disordered" evidence="1">
    <location>
        <begin position="19"/>
        <end position="39"/>
    </location>
</feature>
<dbReference type="Gramene" id="ORUFI12G16930.1">
    <property type="protein sequence ID" value="ORUFI12G16930.1"/>
    <property type="gene ID" value="ORUFI12G16930"/>
</dbReference>
<dbReference type="AlphaFoldDB" id="A0A0E0RIJ1"/>
<reference evidence="3" key="1">
    <citation type="submission" date="2013-06" db="EMBL/GenBank/DDBJ databases">
        <authorList>
            <person name="Zhao Q."/>
        </authorList>
    </citation>
    <scope>NUCLEOTIDE SEQUENCE</scope>
    <source>
        <strain evidence="3">cv. W1943</strain>
    </source>
</reference>
<reference evidence="2" key="2">
    <citation type="submission" date="2015-06" db="UniProtKB">
        <authorList>
            <consortium name="EnsemblPlants"/>
        </authorList>
    </citation>
    <scope>IDENTIFICATION</scope>
</reference>
<name>A0A0E0RIJ1_ORYRU</name>
<sequence>MDPIALASASGFVETHALGSSVHTPTARRPPRSSWNPLPALPRLDDEVDADKIVLAASFHSLWLPRLLAQVRRSRHHYMTICCPTFPSPGQETLKSPQQSNDAFLFTVRSMTSLPHSLRQSTSSALHGASASPPHAGLPAIPAAFSPSQLCLFAIDTG</sequence>
<proteinExistence type="predicted"/>
<evidence type="ECO:0000313" key="3">
    <source>
        <dbReference type="Proteomes" id="UP000008022"/>
    </source>
</evidence>
<protein>
    <submittedName>
        <fullName evidence="2">Uncharacterized protein</fullName>
    </submittedName>
</protein>
<evidence type="ECO:0000313" key="2">
    <source>
        <dbReference type="EnsemblPlants" id="ORUFI12G16930.1"/>
    </source>
</evidence>
<accession>A0A0E0RIJ1</accession>